<keyword evidence="2 5" id="KW-0812">Transmembrane</keyword>
<keyword evidence="5" id="KW-0874">Quinone</keyword>
<feature type="transmembrane region" description="Helical" evidence="5">
    <location>
        <begin position="273"/>
        <end position="295"/>
    </location>
</feature>
<feature type="transmembrane region" description="Helical" evidence="5">
    <location>
        <begin position="114"/>
        <end position="139"/>
    </location>
</feature>
<proteinExistence type="inferred from homology"/>
<evidence type="ECO:0000256" key="6">
    <source>
        <dbReference type="RuleBase" id="RU000471"/>
    </source>
</evidence>
<dbReference type="PROSITE" id="PS00667">
    <property type="entry name" value="COMPLEX1_ND1_1"/>
    <property type="match status" value="1"/>
</dbReference>
<accession>A0A0A8H2H9</accession>
<name>A0A0A8H2H9_9BACT</name>
<reference evidence="7 8" key="1">
    <citation type="journal article" date="2014" name="Genome Biol. Evol.">
        <title>Comparative Genomics of the Campylobacter lari Group.</title>
        <authorList>
            <person name="Miller W.G."/>
            <person name="Yee E."/>
            <person name="Chapman M.H."/>
            <person name="Smith T.P."/>
            <person name="Bono J.L."/>
            <person name="Huynh S."/>
            <person name="Parker C.T."/>
            <person name="Vandamme P."/>
            <person name="Luong K."/>
            <person name="Korlach J."/>
        </authorList>
    </citation>
    <scope>NUCLEOTIDE SEQUENCE [LARGE SCALE GENOMIC DNA]</scope>
    <source>
        <strain evidence="7 8">NCTC 12927</strain>
    </source>
</reference>
<dbReference type="EC" id="7.1.1.-" evidence="5"/>
<feature type="transmembrane region" description="Helical" evidence="5">
    <location>
        <begin position="194"/>
        <end position="214"/>
    </location>
</feature>
<evidence type="ECO:0000256" key="4">
    <source>
        <dbReference type="ARBA" id="ARBA00023136"/>
    </source>
</evidence>
<feature type="transmembrane region" description="Helical" evidence="5">
    <location>
        <begin position="6"/>
        <end position="32"/>
    </location>
</feature>
<gene>
    <name evidence="5 7" type="primary">nuoH</name>
    <name evidence="7" type="ORF">CINS_1382</name>
</gene>
<evidence type="ECO:0000256" key="3">
    <source>
        <dbReference type="ARBA" id="ARBA00022989"/>
    </source>
</evidence>
<evidence type="ECO:0000313" key="7">
    <source>
        <dbReference type="EMBL" id="AJC88338.1"/>
    </source>
</evidence>
<keyword evidence="3 5" id="KW-1133">Transmembrane helix</keyword>
<dbReference type="HOGENOM" id="CLU_015134_0_1_7"/>
<comment type="subunit">
    <text evidence="5">NDH-1 is composed of 14 different subunits. Subunits NuoA, H, J, K, L, M, N constitute the membrane sector of the complex.</text>
</comment>
<dbReference type="PANTHER" id="PTHR11432">
    <property type="entry name" value="NADH DEHYDROGENASE SUBUNIT 1"/>
    <property type="match status" value="1"/>
</dbReference>
<dbReference type="Proteomes" id="UP000031163">
    <property type="component" value="Chromosome"/>
</dbReference>
<evidence type="ECO:0000256" key="1">
    <source>
        <dbReference type="ARBA" id="ARBA00004141"/>
    </source>
</evidence>
<evidence type="ECO:0000313" key="8">
    <source>
        <dbReference type="Proteomes" id="UP000031163"/>
    </source>
</evidence>
<dbReference type="GO" id="GO:0003954">
    <property type="term" value="F:NADH dehydrogenase activity"/>
    <property type="evidence" value="ECO:0007669"/>
    <property type="project" value="TreeGrafter"/>
</dbReference>
<keyword evidence="5" id="KW-0830">Ubiquinone</keyword>
<dbReference type="GO" id="GO:0005886">
    <property type="term" value="C:plasma membrane"/>
    <property type="evidence" value="ECO:0007669"/>
    <property type="project" value="UniProtKB-SubCell"/>
</dbReference>
<keyword evidence="5 6" id="KW-0520">NAD</keyword>
<evidence type="ECO:0000256" key="2">
    <source>
        <dbReference type="ARBA" id="ARBA00022692"/>
    </source>
</evidence>
<dbReference type="NCBIfam" id="NF004741">
    <property type="entry name" value="PRK06076.1-2"/>
    <property type="match status" value="1"/>
</dbReference>
<dbReference type="PANTHER" id="PTHR11432:SF3">
    <property type="entry name" value="NADH-UBIQUINONE OXIDOREDUCTASE CHAIN 1"/>
    <property type="match status" value="1"/>
</dbReference>
<keyword evidence="7" id="KW-0560">Oxidoreductase</keyword>
<feature type="transmembrane region" description="Helical" evidence="5">
    <location>
        <begin position="159"/>
        <end position="182"/>
    </location>
</feature>
<dbReference type="HAMAP" id="MF_01350">
    <property type="entry name" value="NDH1_NuoH"/>
    <property type="match status" value="1"/>
</dbReference>
<dbReference type="Pfam" id="PF00146">
    <property type="entry name" value="NADHdh"/>
    <property type="match status" value="1"/>
</dbReference>
<comment type="subcellular location">
    <subcellularLocation>
        <location evidence="5 6">Cell membrane</location>
        <topology evidence="5 6">Multi-pass membrane protein</topology>
    </subcellularLocation>
    <subcellularLocation>
        <location evidence="1">Membrane</location>
        <topology evidence="1">Multi-pass membrane protein</topology>
    </subcellularLocation>
</comment>
<dbReference type="GO" id="GO:0016655">
    <property type="term" value="F:oxidoreductase activity, acting on NAD(P)H, quinone or similar compound as acceptor"/>
    <property type="evidence" value="ECO:0007669"/>
    <property type="project" value="UniProtKB-UniRule"/>
</dbReference>
<organism evidence="7 8">
    <name type="scientific">Campylobacter insulaenigrae NCTC 12927</name>
    <dbReference type="NCBI Taxonomy" id="1031564"/>
    <lineage>
        <taxon>Bacteria</taxon>
        <taxon>Pseudomonadati</taxon>
        <taxon>Campylobacterota</taxon>
        <taxon>Epsilonproteobacteria</taxon>
        <taxon>Campylobacterales</taxon>
        <taxon>Campylobacteraceae</taxon>
        <taxon>Campylobacter</taxon>
    </lineage>
</organism>
<comment type="catalytic activity">
    <reaction evidence="5">
        <text>a quinone + NADH + 5 H(+)(in) = a quinol + NAD(+) + 4 H(+)(out)</text>
        <dbReference type="Rhea" id="RHEA:57888"/>
        <dbReference type="ChEBI" id="CHEBI:15378"/>
        <dbReference type="ChEBI" id="CHEBI:24646"/>
        <dbReference type="ChEBI" id="CHEBI:57540"/>
        <dbReference type="ChEBI" id="CHEBI:57945"/>
        <dbReference type="ChEBI" id="CHEBI:132124"/>
    </reaction>
</comment>
<comment type="function">
    <text evidence="5">NDH-1 shuttles electrons from NADH, via FMN and iron-sulfur (Fe-S) centers, to quinones in the respiratory chain. The immediate electron acceptor for the enzyme in this species is believed to be ubiquinone. Couples the redox reaction to proton translocation (for every two electrons transferred, four hydrogen ions are translocated across the cytoplasmic membrane), and thus conserves the redox energy in a proton gradient. This subunit may bind ubiquinone.</text>
</comment>
<feature type="transmembrane region" description="Helical" evidence="5">
    <location>
        <begin position="307"/>
        <end position="331"/>
    </location>
</feature>
<keyword evidence="5" id="KW-1278">Translocase</keyword>
<dbReference type="GeneID" id="74432163"/>
<comment type="similarity">
    <text evidence="5 6">Belongs to the complex I subunit 1 family.</text>
</comment>
<dbReference type="AlphaFoldDB" id="A0A0A8H2H9"/>
<dbReference type="GO" id="GO:0009060">
    <property type="term" value="P:aerobic respiration"/>
    <property type="evidence" value="ECO:0007669"/>
    <property type="project" value="TreeGrafter"/>
</dbReference>
<sequence>MSDLTFFIIETVIKCILVIAVFATLAGIATYLERKVLAFFHRRLGPDMVGPFGLIQVVADMIKLFTKEDIVPTHAQKIVFLIAPLIAAICSFVAIAAIPIFPEFTLFGRVIRPIIADINVALLFVVGMGGISFYAIFLGGLASHNKWSLLGGVRGLVSIISYESVAGLSLVCVVMLVGSLSLIDINNYQSNGLLSWLIFKQPLAFVLFVIAIFIETNRTPLCLSENETELVSGYGTEYSGLRWGMFFIGEYTAMITGAIMISLLFLGGFNDFWIIPGAIMMLLKVSFVFFWYFWARGAFPQLRPDQVMRMCYLILIPLAVLNLLVSALVLII</sequence>
<dbReference type="RefSeq" id="WP_039651021.1">
    <property type="nucleotide sequence ID" value="NZ_CP007770.1"/>
</dbReference>
<feature type="transmembrane region" description="Helical" evidence="5">
    <location>
        <begin position="243"/>
        <end position="266"/>
    </location>
</feature>
<dbReference type="KEGG" id="cis:CINS_1382"/>
<protein>
    <recommendedName>
        <fullName evidence="5">NADH-quinone oxidoreductase subunit H</fullName>
        <ecNumber evidence="5">7.1.1.-</ecNumber>
    </recommendedName>
    <alternativeName>
        <fullName evidence="5">NADH dehydrogenase I subunit H</fullName>
    </alternativeName>
    <alternativeName>
        <fullName evidence="5">NDH-1 subunit H</fullName>
    </alternativeName>
</protein>
<dbReference type="InterPro" id="IPR001694">
    <property type="entry name" value="NADH_UbQ_OxRdtase_su1/FPO"/>
</dbReference>
<dbReference type="EMBL" id="CP007770">
    <property type="protein sequence ID" value="AJC88338.1"/>
    <property type="molecule type" value="Genomic_DNA"/>
</dbReference>
<dbReference type="GO" id="GO:0048038">
    <property type="term" value="F:quinone binding"/>
    <property type="evidence" value="ECO:0007669"/>
    <property type="project" value="UniProtKB-KW"/>
</dbReference>
<feature type="transmembrane region" description="Helical" evidence="5">
    <location>
        <begin position="78"/>
        <end position="102"/>
    </location>
</feature>
<feature type="transmembrane region" description="Helical" evidence="5">
    <location>
        <begin position="44"/>
        <end position="66"/>
    </location>
</feature>
<evidence type="ECO:0000256" key="5">
    <source>
        <dbReference type="HAMAP-Rule" id="MF_01350"/>
    </source>
</evidence>
<dbReference type="InterPro" id="IPR018086">
    <property type="entry name" value="NADH_UbQ_OxRdtase_su1_CS"/>
</dbReference>
<keyword evidence="4 5" id="KW-0472">Membrane</keyword>
<dbReference type="STRING" id="1031564.CINS_1382"/>
<keyword evidence="5" id="KW-1003">Cell membrane</keyword>